<gene>
    <name evidence="13" type="ORF">V8G54_036826</name>
</gene>
<feature type="transmembrane region" description="Helical" evidence="11">
    <location>
        <begin position="265"/>
        <end position="284"/>
    </location>
</feature>
<name>A0AAQ3MHN9_VIGMU</name>
<dbReference type="SUPFAM" id="SSF55455">
    <property type="entry name" value="SRF-like"/>
    <property type="match status" value="1"/>
</dbReference>
<dbReference type="Gene3D" id="1.20.1640.10">
    <property type="entry name" value="Multidrug efflux transporter AcrB transmembrane domain"/>
    <property type="match status" value="1"/>
</dbReference>
<dbReference type="GO" id="GO:0032934">
    <property type="term" value="F:sterol binding"/>
    <property type="evidence" value="ECO:0007669"/>
    <property type="project" value="TreeGrafter"/>
</dbReference>
<evidence type="ECO:0000313" key="14">
    <source>
        <dbReference type="Proteomes" id="UP001374535"/>
    </source>
</evidence>
<dbReference type="GO" id="GO:0005634">
    <property type="term" value="C:nucleus"/>
    <property type="evidence" value="ECO:0007669"/>
    <property type="project" value="UniProtKB-SubCell"/>
</dbReference>
<keyword evidence="11" id="KW-0812">Transmembrane</keyword>
<dbReference type="GO" id="GO:0003677">
    <property type="term" value="F:DNA binding"/>
    <property type="evidence" value="ECO:0007669"/>
    <property type="project" value="UniProtKB-KW"/>
</dbReference>
<dbReference type="Pfam" id="PF00319">
    <property type="entry name" value="SRF-TF"/>
    <property type="match status" value="1"/>
</dbReference>
<organism evidence="13 14">
    <name type="scientific">Vigna mungo</name>
    <name type="common">Black gram</name>
    <name type="synonym">Phaseolus mungo</name>
    <dbReference type="NCBI Taxonomy" id="3915"/>
    <lineage>
        <taxon>Eukaryota</taxon>
        <taxon>Viridiplantae</taxon>
        <taxon>Streptophyta</taxon>
        <taxon>Embryophyta</taxon>
        <taxon>Tracheophyta</taxon>
        <taxon>Spermatophyta</taxon>
        <taxon>Magnoliopsida</taxon>
        <taxon>eudicotyledons</taxon>
        <taxon>Gunneridae</taxon>
        <taxon>Pentapetalae</taxon>
        <taxon>rosids</taxon>
        <taxon>fabids</taxon>
        <taxon>Fabales</taxon>
        <taxon>Fabaceae</taxon>
        <taxon>Papilionoideae</taxon>
        <taxon>50 kb inversion clade</taxon>
        <taxon>NPAAA clade</taxon>
        <taxon>indigoferoid/millettioid clade</taxon>
        <taxon>Phaseoleae</taxon>
        <taxon>Vigna</taxon>
    </lineage>
</organism>
<feature type="transmembrane region" description="Helical" evidence="11">
    <location>
        <begin position="344"/>
        <end position="366"/>
    </location>
</feature>
<feature type="domain" description="MADS-box" evidence="12">
    <location>
        <begin position="521"/>
        <end position="555"/>
    </location>
</feature>
<comment type="subcellular location">
    <subcellularLocation>
        <location evidence="1">Nucleus</location>
    </subcellularLocation>
</comment>
<dbReference type="Pfam" id="PF22468">
    <property type="entry name" value="ACT_9"/>
    <property type="match status" value="1"/>
</dbReference>
<dbReference type="GO" id="GO:0016020">
    <property type="term" value="C:membrane"/>
    <property type="evidence" value="ECO:0007669"/>
    <property type="project" value="TreeGrafter"/>
</dbReference>
<keyword evidence="6" id="KW-0805">Transcription regulation</keyword>
<keyword evidence="7" id="KW-0238">DNA-binding</keyword>
<keyword evidence="4" id="KW-0418">Kinase</keyword>
<evidence type="ECO:0000256" key="5">
    <source>
        <dbReference type="ARBA" id="ARBA00022840"/>
    </source>
</evidence>
<evidence type="ECO:0000256" key="10">
    <source>
        <dbReference type="ARBA" id="ARBA00034478"/>
    </source>
</evidence>
<evidence type="ECO:0000313" key="13">
    <source>
        <dbReference type="EMBL" id="WVY91312.1"/>
    </source>
</evidence>
<keyword evidence="3" id="KW-0547">Nucleotide-binding</keyword>
<accession>A0AAQ3MHN9</accession>
<feature type="transmembrane region" description="Helical" evidence="11">
    <location>
        <begin position="312"/>
        <end position="332"/>
    </location>
</feature>
<dbReference type="GO" id="GO:0046983">
    <property type="term" value="F:protein dimerization activity"/>
    <property type="evidence" value="ECO:0007669"/>
    <property type="project" value="InterPro"/>
</dbReference>
<protein>
    <recommendedName>
        <fullName evidence="2">aspartate kinase</fullName>
        <ecNumber evidence="2">2.7.2.4</ecNumber>
    </recommendedName>
</protein>
<evidence type="ECO:0000256" key="7">
    <source>
        <dbReference type="ARBA" id="ARBA00023125"/>
    </source>
</evidence>
<evidence type="ECO:0000256" key="3">
    <source>
        <dbReference type="ARBA" id="ARBA00022741"/>
    </source>
</evidence>
<keyword evidence="11" id="KW-1133">Transmembrane helix</keyword>
<dbReference type="SUPFAM" id="SSF55021">
    <property type="entry name" value="ACT-like"/>
    <property type="match status" value="1"/>
</dbReference>
<keyword evidence="11" id="KW-0472">Membrane</keyword>
<evidence type="ECO:0000256" key="1">
    <source>
        <dbReference type="ARBA" id="ARBA00004123"/>
    </source>
</evidence>
<dbReference type="SMART" id="SM00432">
    <property type="entry name" value="MADS"/>
    <property type="match status" value="1"/>
</dbReference>
<dbReference type="InterPro" id="IPR045865">
    <property type="entry name" value="ACT-like_dom_sf"/>
</dbReference>
<evidence type="ECO:0000256" key="2">
    <source>
        <dbReference type="ARBA" id="ARBA00013059"/>
    </source>
</evidence>
<dbReference type="InterPro" id="IPR054352">
    <property type="entry name" value="ACT_Aspartokinase"/>
</dbReference>
<evidence type="ECO:0000256" key="4">
    <source>
        <dbReference type="ARBA" id="ARBA00022777"/>
    </source>
</evidence>
<dbReference type="PANTHER" id="PTHR45727:SF8">
    <property type="entry name" value="PATCHED FAMILY PROTEIN"/>
    <property type="match status" value="1"/>
</dbReference>
<dbReference type="PANTHER" id="PTHR45727">
    <property type="entry name" value="NPC INTRACELLULAR CHOLESTEROL TRANSPORTER 1"/>
    <property type="match status" value="1"/>
</dbReference>
<feature type="transmembrane region" description="Helical" evidence="11">
    <location>
        <begin position="372"/>
        <end position="397"/>
    </location>
</feature>
<dbReference type="GO" id="GO:0015918">
    <property type="term" value="P:sterol transport"/>
    <property type="evidence" value="ECO:0007669"/>
    <property type="project" value="TreeGrafter"/>
</dbReference>
<sequence length="563" mass="62419">MAYLMGLISWFFEKILAGKTHWKHISATSLLADGSSFWAMKISRASLVPKSSYIAKPAASWLDDFLVWMSPEAFSCCRKFTNGSYCPPDDQPPCCLPDEGPCGLGGVCKDCTTVIYFLPSFLIITLDNTSPKVANINRKGELCFRHSDLVNDRPSTAQFREKLPWFLDALPSADCAKGGHGAYTNSVDLNGYESGVIQASEFRTYHTPLNKQGDYVNAIQAARDFSARISASLKLNSSVEPNGDDIISHDDVITCHVNKMTEVEMLTVIVILSIIVIIIIISVIYQSNILPGIAGVMAILGIQLNAVSVVNLIMAIGIAVEFCVHIVHAFTVSLGDRNERAKTALCTMGASVFRLTMCTFAFGNAMDCNISILVPCVAHYGGITLTKLVGVIVLCFATSEIFVVYYFQMYLALVIIGFLHGLVFLPLLLASTQHDSKPWLRLVANINVRSVAQGCSAYNITVVVKREDSIKALRAVHSNITGTLIDQPNDQRTQRRLIASERREERERDMRELDLPLTDCLKRTENKINRQVTFAKRRNWLLKKAYELSVLCDADCSHHHLLH</sequence>
<reference evidence="13 14" key="1">
    <citation type="journal article" date="2023" name="Life. Sci Alliance">
        <title>Evolutionary insights into 3D genome organization and epigenetic landscape of Vigna mungo.</title>
        <authorList>
            <person name="Junaid A."/>
            <person name="Singh B."/>
            <person name="Bhatia S."/>
        </authorList>
    </citation>
    <scope>NUCLEOTIDE SEQUENCE [LARGE SCALE GENOMIC DNA]</scope>
    <source>
        <strain evidence="13">Urdbean</strain>
    </source>
</reference>
<dbReference type="Gene3D" id="3.30.70.260">
    <property type="match status" value="1"/>
</dbReference>
<evidence type="ECO:0000256" key="11">
    <source>
        <dbReference type="SAM" id="Phobius"/>
    </source>
</evidence>
<dbReference type="SUPFAM" id="SSF82866">
    <property type="entry name" value="Multidrug efflux transporter AcrB transmembrane domain"/>
    <property type="match status" value="1"/>
</dbReference>
<dbReference type="GO" id="GO:0004072">
    <property type="term" value="F:aspartate kinase activity"/>
    <property type="evidence" value="ECO:0007669"/>
    <property type="project" value="UniProtKB-EC"/>
</dbReference>
<dbReference type="Proteomes" id="UP001374535">
    <property type="component" value="Chromosome 11"/>
</dbReference>
<feature type="transmembrane region" description="Helical" evidence="11">
    <location>
        <begin position="409"/>
        <end position="429"/>
    </location>
</feature>
<dbReference type="Gene3D" id="3.40.1810.10">
    <property type="entry name" value="Transcription factor, MADS-box"/>
    <property type="match status" value="1"/>
</dbReference>
<dbReference type="EMBL" id="CP144690">
    <property type="protein sequence ID" value="WVY91312.1"/>
    <property type="molecule type" value="Genomic_DNA"/>
</dbReference>
<dbReference type="AlphaFoldDB" id="A0AAQ3MHN9"/>
<dbReference type="InterPro" id="IPR002100">
    <property type="entry name" value="TF_MADSbox"/>
</dbReference>
<keyword evidence="9" id="KW-0539">Nucleus</keyword>
<keyword evidence="5" id="KW-0067">ATP-binding</keyword>
<dbReference type="PROSITE" id="PS50066">
    <property type="entry name" value="MADS_BOX_2"/>
    <property type="match status" value="1"/>
</dbReference>
<dbReference type="PRINTS" id="PR00404">
    <property type="entry name" value="MADSDOMAIN"/>
</dbReference>
<evidence type="ECO:0000256" key="6">
    <source>
        <dbReference type="ARBA" id="ARBA00023015"/>
    </source>
</evidence>
<comment type="pathway">
    <text evidence="10">Amino-acid biosynthesis; L-methionine biosynthesis via de novo pathway.</text>
</comment>
<keyword evidence="8" id="KW-0804">Transcription</keyword>
<keyword evidence="4" id="KW-0808">Transferase</keyword>
<keyword evidence="14" id="KW-1185">Reference proteome</keyword>
<dbReference type="InterPro" id="IPR036879">
    <property type="entry name" value="TF_MADSbox_sf"/>
</dbReference>
<dbReference type="GO" id="GO:0005524">
    <property type="term" value="F:ATP binding"/>
    <property type="evidence" value="ECO:0007669"/>
    <property type="project" value="UniProtKB-KW"/>
</dbReference>
<dbReference type="EC" id="2.7.2.4" evidence="2"/>
<evidence type="ECO:0000259" key="12">
    <source>
        <dbReference type="PROSITE" id="PS50066"/>
    </source>
</evidence>
<evidence type="ECO:0000256" key="8">
    <source>
        <dbReference type="ARBA" id="ARBA00023163"/>
    </source>
</evidence>
<evidence type="ECO:0000256" key="9">
    <source>
        <dbReference type="ARBA" id="ARBA00023242"/>
    </source>
</evidence>
<proteinExistence type="predicted"/>